<gene>
    <name evidence="2" type="ORF">IT774_04775</name>
</gene>
<accession>A0A7S9DYU2</accession>
<evidence type="ECO:0000256" key="1">
    <source>
        <dbReference type="SAM" id="SignalP"/>
    </source>
</evidence>
<evidence type="ECO:0000313" key="3">
    <source>
        <dbReference type="Proteomes" id="UP000595095"/>
    </source>
</evidence>
<feature type="chain" id="PRO_5032831556" evidence="1">
    <location>
        <begin position="23"/>
        <end position="102"/>
    </location>
</feature>
<keyword evidence="3" id="KW-1185">Reference proteome</keyword>
<feature type="signal peptide" evidence="1">
    <location>
        <begin position="1"/>
        <end position="22"/>
    </location>
</feature>
<reference evidence="2 3" key="1">
    <citation type="submission" date="2020-11" db="EMBL/GenBank/DDBJ databases">
        <title>Complete genome sequence for Salinimonas sp. strain G2-b.</title>
        <authorList>
            <person name="Park S.-J."/>
        </authorList>
    </citation>
    <scope>NUCLEOTIDE SEQUENCE [LARGE SCALE GENOMIC DNA]</scope>
    <source>
        <strain evidence="2 3">G2-b</strain>
    </source>
</reference>
<dbReference type="Proteomes" id="UP000595095">
    <property type="component" value="Chromosome"/>
</dbReference>
<name>A0A7S9DYU2_9ALTE</name>
<dbReference type="AlphaFoldDB" id="A0A7S9DYU2"/>
<sequence>MYFRKFASSIALLCCLIPAAFAADRGYYNPQDIDEIEVTESERPANWAASLNKGTVLDYELFQQGQVVYRDVTQGMVALRLNDKVIRVVEDTREIVDVLNTL</sequence>
<keyword evidence="1" id="KW-0732">Signal</keyword>
<organism evidence="2 3">
    <name type="scientific">Salinimonas marina</name>
    <dbReference type="NCBI Taxonomy" id="2785918"/>
    <lineage>
        <taxon>Bacteria</taxon>
        <taxon>Pseudomonadati</taxon>
        <taxon>Pseudomonadota</taxon>
        <taxon>Gammaproteobacteria</taxon>
        <taxon>Alteromonadales</taxon>
        <taxon>Alteromonadaceae</taxon>
        <taxon>Alteromonas/Salinimonas group</taxon>
        <taxon>Salinimonas</taxon>
    </lineage>
</organism>
<dbReference type="RefSeq" id="WP_195811567.1">
    <property type="nucleotide sequence ID" value="NZ_CP064795.1"/>
</dbReference>
<evidence type="ECO:0000313" key="2">
    <source>
        <dbReference type="EMBL" id="QPG06491.1"/>
    </source>
</evidence>
<dbReference type="KEGG" id="smaa:IT774_04775"/>
<proteinExistence type="predicted"/>
<dbReference type="EMBL" id="CP064795">
    <property type="protein sequence ID" value="QPG06491.1"/>
    <property type="molecule type" value="Genomic_DNA"/>
</dbReference>
<protein>
    <submittedName>
        <fullName evidence="2">Uncharacterized protein</fullName>
    </submittedName>
</protein>